<dbReference type="AlphaFoldDB" id="A0A5B7I072"/>
<gene>
    <name evidence="1" type="ORF">E2C01_069732</name>
</gene>
<dbReference type="EMBL" id="VSRR010040923">
    <property type="protein sequence ID" value="MPC75346.1"/>
    <property type="molecule type" value="Genomic_DNA"/>
</dbReference>
<dbReference type="Proteomes" id="UP000324222">
    <property type="component" value="Unassembled WGS sequence"/>
</dbReference>
<organism evidence="1 2">
    <name type="scientific">Portunus trituberculatus</name>
    <name type="common">Swimming crab</name>
    <name type="synonym">Neptunus trituberculatus</name>
    <dbReference type="NCBI Taxonomy" id="210409"/>
    <lineage>
        <taxon>Eukaryota</taxon>
        <taxon>Metazoa</taxon>
        <taxon>Ecdysozoa</taxon>
        <taxon>Arthropoda</taxon>
        <taxon>Crustacea</taxon>
        <taxon>Multicrustacea</taxon>
        <taxon>Malacostraca</taxon>
        <taxon>Eumalacostraca</taxon>
        <taxon>Eucarida</taxon>
        <taxon>Decapoda</taxon>
        <taxon>Pleocyemata</taxon>
        <taxon>Brachyura</taxon>
        <taxon>Eubrachyura</taxon>
        <taxon>Portunoidea</taxon>
        <taxon>Portunidae</taxon>
        <taxon>Portuninae</taxon>
        <taxon>Portunus</taxon>
    </lineage>
</organism>
<protein>
    <submittedName>
        <fullName evidence="1">Uncharacterized protein</fullName>
    </submittedName>
</protein>
<sequence length="94" mass="10621">MHSTSNLPSSPSELISHFLPPISVRLSSVMQDDNPVLRTMLEDDVHLRETNERVVALTEESWRKVRAEVEPLHELLVQAEAKTQEESFQGRGTG</sequence>
<name>A0A5B7I072_PORTR</name>
<reference evidence="1 2" key="1">
    <citation type="submission" date="2019-05" db="EMBL/GenBank/DDBJ databases">
        <title>Another draft genome of Portunus trituberculatus and its Hox gene families provides insights of decapod evolution.</title>
        <authorList>
            <person name="Jeong J.-H."/>
            <person name="Song I."/>
            <person name="Kim S."/>
            <person name="Choi T."/>
            <person name="Kim D."/>
            <person name="Ryu S."/>
            <person name="Kim W."/>
        </authorList>
    </citation>
    <scope>NUCLEOTIDE SEQUENCE [LARGE SCALE GENOMIC DNA]</scope>
    <source>
        <tissue evidence="1">Muscle</tissue>
    </source>
</reference>
<keyword evidence="2" id="KW-1185">Reference proteome</keyword>
<accession>A0A5B7I072</accession>
<proteinExistence type="predicted"/>
<comment type="caution">
    <text evidence="1">The sequence shown here is derived from an EMBL/GenBank/DDBJ whole genome shotgun (WGS) entry which is preliminary data.</text>
</comment>
<evidence type="ECO:0000313" key="1">
    <source>
        <dbReference type="EMBL" id="MPC75346.1"/>
    </source>
</evidence>
<evidence type="ECO:0000313" key="2">
    <source>
        <dbReference type="Proteomes" id="UP000324222"/>
    </source>
</evidence>
<dbReference type="OrthoDB" id="447173at2759"/>